<sequence>MDATIDLVRQLEAKYGSVADAPDDDSILQKLHEIQKDDAEAELKKQSFKQQTRNPRKSRPCVIIDKVTGERREFARLKDAGSYYGYSENWAYNLIHSKAKNKQQRYKGKYINHLSVSVTNRYVVACGKYFFQNKDSNTGISNFIENIEEAYIFEDIKQADQMAKATGGIIKKIELSPVAYLSK</sequence>
<dbReference type="RefSeq" id="WP_118900850.1">
    <property type="nucleotide sequence ID" value="NZ_QOCR01000002.1"/>
</dbReference>
<keyword evidence="2" id="KW-1185">Reference proteome</keyword>
<dbReference type="Proteomes" id="UP000284109">
    <property type="component" value="Unassembled WGS sequence"/>
</dbReference>
<name>A0A417ZIC6_9LACO</name>
<evidence type="ECO:0000313" key="1">
    <source>
        <dbReference type="EMBL" id="RHW51308.1"/>
    </source>
</evidence>
<proteinExistence type="predicted"/>
<evidence type="ECO:0000313" key="2">
    <source>
        <dbReference type="Proteomes" id="UP000284109"/>
    </source>
</evidence>
<accession>A0A417ZIC6</accession>
<comment type="caution">
    <text evidence="1">The sequence shown here is derived from an EMBL/GenBank/DDBJ whole genome shotgun (WGS) entry which is preliminary data.</text>
</comment>
<gene>
    <name evidence="1" type="ORF">DS831_04620</name>
</gene>
<dbReference type="EMBL" id="QOCR01000002">
    <property type="protein sequence ID" value="RHW51308.1"/>
    <property type="molecule type" value="Genomic_DNA"/>
</dbReference>
<reference evidence="1 2" key="1">
    <citation type="submission" date="2018-07" db="EMBL/GenBank/DDBJ databases">
        <title>Genome sequences of six Lactobacillus spp. isolated from bumble bee guts.</title>
        <authorList>
            <person name="Motta E.V.S."/>
            <person name="Moran N.A."/>
        </authorList>
    </citation>
    <scope>NUCLEOTIDE SEQUENCE [LARGE SCALE GENOMIC DNA]</scope>
    <source>
        <strain evidence="1 2">BI-1.1</strain>
    </source>
</reference>
<organism evidence="1 2">
    <name type="scientific">Bombilactobacillus bombi</name>
    <dbReference type="NCBI Taxonomy" id="1303590"/>
    <lineage>
        <taxon>Bacteria</taxon>
        <taxon>Bacillati</taxon>
        <taxon>Bacillota</taxon>
        <taxon>Bacilli</taxon>
        <taxon>Lactobacillales</taxon>
        <taxon>Lactobacillaceae</taxon>
        <taxon>Bombilactobacillus</taxon>
    </lineage>
</organism>
<dbReference type="AlphaFoldDB" id="A0A417ZIC6"/>
<protein>
    <submittedName>
        <fullName evidence="1">Uncharacterized protein</fullName>
    </submittedName>
</protein>